<accession>F0SYF6</accession>
<dbReference type="AlphaFoldDB" id="F0SYF6"/>
<dbReference type="eggNOG" id="COG4767">
    <property type="taxonomic scope" value="Bacteria"/>
</dbReference>
<feature type="transmembrane region" description="Helical" evidence="1">
    <location>
        <begin position="175"/>
        <end position="196"/>
    </location>
</feature>
<dbReference type="InterPro" id="IPR053150">
    <property type="entry name" value="Teicoplanin_resist-assoc"/>
</dbReference>
<gene>
    <name evidence="3" type="ordered locus">Sgly_2797</name>
</gene>
<reference evidence="3 4" key="1">
    <citation type="journal article" date="2011" name="Stand. Genomic Sci.">
        <title>Complete genome sequence of Syntrophobotulus glycolicus type strain (FlGlyR).</title>
        <authorList>
            <person name="Han C."/>
            <person name="Mwirichia R."/>
            <person name="Chertkov O."/>
            <person name="Held B."/>
            <person name="Lapidus A."/>
            <person name="Nolan M."/>
            <person name="Lucas S."/>
            <person name="Hammon N."/>
            <person name="Deshpande S."/>
            <person name="Cheng J.F."/>
            <person name="Tapia R."/>
            <person name="Goodwin L."/>
            <person name="Pitluck S."/>
            <person name="Huntemann M."/>
            <person name="Liolios K."/>
            <person name="Ivanova N."/>
            <person name="Pagani I."/>
            <person name="Mavromatis K."/>
            <person name="Ovchinikova G."/>
            <person name="Pati A."/>
            <person name="Chen A."/>
            <person name="Palaniappan K."/>
            <person name="Land M."/>
            <person name="Hauser L."/>
            <person name="Brambilla E.M."/>
            <person name="Rohde M."/>
            <person name="Spring S."/>
            <person name="Sikorski J."/>
            <person name="Goker M."/>
            <person name="Woyke T."/>
            <person name="Bristow J."/>
            <person name="Eisen J.A."/>
            <person name="Markowitz V."/>
            <person name="Hugenholtz P."/>
            <person name="Kyrpides N.C."/>
            <person name="Klenk H.P."/>
            <person name="Detter J.C."/>
        </authorList>
    </citation>
    <scope>NUCLEOTIDE SEQUENCE [LARGE SCALE GENOMIC DNA]</scope>
    <source>
        <strain evidence="4">DSM 8271 / FlGlyR</strain>
    </source>
</reference>
<proteinExistence type="predicted"/>
<reference evidence="4" key="2">
    <citation type="submission" date="2011-02" db="EMBL/GenBank/DDBJ databases">
        <title>The complete genome of Syntrophobotulus glycolicus DSM 8271.</title>
        <authorList>
            <person name="Lucas S."/>
            <person name="Copeland A."/>
            <person name="Lapidus A."/>
            <person name="Bruce D."/>
            <person name="Goodwin L."/>
            <person name="Pitluck S."/>
            <person name="Kyrpides N."/>
            <person name="Mavromatis K."/>
            <person name="Pagani I."/>
            <person name="Ivanova N."/>
            <person name="Mikhailova N."/>
            <person name="Chertkov O."/>
            <person name="Held B."/>
            <person name="Detter J.C."/>
            <person name="Tapia R."/>
            <person name="Han C."/>
            <person name="Land M."/>
            <person name="Hauser L."/>
            <person name="Markowitz V."/>
            <person name="Cheng J.-F."/>
            <person name="Hugenholtz P."/>
            <person name="Woyke T."/>
            <person name="Wu D."/>
            <person name="Spring S."/>
            <person name="Schroeder M."/>
            <person name="Brambilla E."/>
            <person name="Klenk H.-P."/>
            <person name="Eisen J.A."/>
        </authorList>
    </citation>
    <scope>NUCLEOTIDE SEQUENCE [LARGE SCALE GENOMIC DNA]</scope>
    <source>
        <strain evidence="4">DSM 8271 / FlGlyR</strain>
    </source>
</reference>
<feature type="domain" description="VanZ-like" evidence="2">
    <location>
        <begin position="47"/>
        <end position="163"/>
    </location>
</feature>
<dbReference type="RefSeq" id="WP_013625888.1">
    <property type="nucleotide sequence ID" value="NC_015172.1"/>
</dbReference>
<feature type="transmembrane region" description="Helical" evidence="1">
    <location>
        <begin position="40"/>
        <end position="64"/>
    </location>
</feature>
<feature type="transmembrane region" description="Helical" evidence="1">
    <location>
        <begin position="146"/>
        <end position="163"/>
    </location>
</feature>
<organism evidence="3 4">
    <name type="scientific">Syntrophobotulus glycolicus (strain DSM 8271 / FlGlyR)</name>
    <dbReference type="NCBI Taxonomy" id="645991"/>
    <lineage>
        <taxon>Bacteria</taxon>
        <taxon>Bacillati</taxon>
        <taxon>Bacillota</taxon>
        <taxon>Clostridia</taxon>
        <taxon>Eubacteriales</taxon>
        <taxon>Desulfitobacteriaceae</taxon>
        <taxon>Syntrophobotulus</taxon>
    </lineage>
</organism>
<dbReference type="InterPro" id="IPR006976">
    <property type="entry name" value="VanZ-like"/>
</dbReference>
<feature type="transmembrane region" description="Helical" evidence="1">
    <location>
        <begin position="6"/>
        <end position="28"/>
    </location>
</feature>
<dbReference type="PANTHER" id="PTHR36834:SF2">
    <property type="entry name" value="MEMBRANE PROTEIN"/>
    <property type="match status" value="1"/>
</dbReference>
<dbReference type="PANTHER" id="PTHR36834">
    <property type="entry name" value="MEMBRANE PROTEIN-RELATED"/>
    <property type="match status" value="1"/>
</dbReference>
<dbReference type="HOGENOM" id="CLU_077618_6_1_9"/>
<evidence type="ECO:0000259" key="2">
    <source>
        <dbReference type="Pfam" id="PF04892"/>
    </source>
</evidence>
<keyword evidence="4" id="KW-1185">Reference proteome</keyword>
<dbReference type="KEGG" id="sgy:Sgly_2797"/>
<feature type="transmembrane region" description="Helical" evidence="1">
    <location>
        <begin position="89"/>
        <end position="109"/>
    </location>
</feature>
<keyword evidence="1" id="KW-0472">Membrane</keyword>
<dbReference type="OrthoDB" id="9805025at2"/>
<keyword evidence="1" id="KW-1133">Transmembrane helix</keyword>
<dbReference type="Pfam" id="PF04892">
    <property type="entry name" value="VanZ"/>
    <property type="match status" value="1"/>
</dbReference>
<dbReference type="EMBL" id="CP002547">
    <property type="protein sequence ID" value="ADY57068.1"/>
    <property type="molecule type" value="Genomic_DNA"/>
</dbReference>
<sequence length="208" mass="24214">MNDFILKIYELLTILLPFFIVFVVMNIISRRKGIAALNSYFLLTFVLAIYLFGTLSVTGAGTIFDLKMYGIEIRSDQINLFPFSQDIDIMAYLQNILLFIPFSFLLALIWPHYAKWKFAVLSGCLFSLLIELSQLLNNRQTDIDDLILNIVGTALGYFLYQIFISVTKWNNERLVYYRFEPVVYVCAMFLGHFLFYNEFGLAKILYGF</sequence>
<evidence type="ECO:0000313" key="3">
    <source>
        <dbReference type="EMBL" id="ADY57068.1"/>
    </source>
</evidence>
<dbReference type="Proteomes" id="UP000007488">
    <property type="component" value="Chromosome"/>
</dbReference>
<evidence type="ECO:0000313" key="4">
    <source>
        <dbReference type="Proteomes" id="UP000007488"/>
    </source>
</evidence>
<dbReference type="STRING" id="645991.Sgly_2797"/>
<keyword evidence="1" id="KW-0812">Transmembrane</keyword>
<protein>
    <submittedName>
        <fullName evidence="3">VanZ family protein</fullName>
    </submittedName>
</protein>
<name>F0SYF6_SYNGF</name>
<feature type="transmembrane region" description="Helical" evidence="1">
    <location>
        <begin position="116"/>
        <end position="134"/>
    </location>
</feature>
<evidence type="ECO:0000256" key="1">
    <source>
        <dbReference type="SAM" id="Phobius"/>
    </source>
</evidence>